<keyword evidence="2" id="KW-0902">Two-component regulatory system</keyword>
<dbReference type="STRING" id="3775.A0A1Q3CBM8"/>
<dbReference type="OrthoDB" id="60033at2759"/>
<feature type="non-terminal residue" evidence="8">
    <location>
        <position position="1"/>
    </location>
</feature>
<dbReference type="InterPro" id="IPR006447">
    <property type="entry name" value="Myb_dom_plants"/>
</dbReference>
<reference evidence="9" key="1">
    <citation type="submission" date="2016-04" db="EMBL/GenBank/DDBJ databases">
        <title>Cephalotus genome sequencing.</title>
        <authorList>
            <person name="Fukushima K."/>
            <person name="Hasebe M."/>
            <person name="Fang X."/>
        </authorList>
    </citation>
    <scope>NUCLEOTIDE SEQUENCE [LARGE SCALE GENOMIC DNA]</scope>
    <source>
        <strain evidence="9">cv. St1</strain>
    </source>
</reference>
<dbReference type="PROSITE" id="PS50110">
    <property type="entry name" value="RESPONSE_REGULATORY"/>
    <property type="match status" value="1"/>
</dbReference>
<keyword evidence="4" id="KW-0804">Transcription</keyword>
<feature type="modified residue" description="4-aspartylphosphate" evidence="6">
    <location>
        <position position="54"/>
    </location>
</feature>
<dbReference type="InParanoid" id="A0A1Q3CBM8"/>
<dbReference type="PANTHER" id="PTHR43874:SF63">
    <property type="entry name" value="RESPONSE REGULATORY DOMAIN-CONTAINING PROTEIN"/>
    <property type="match status" value="1"/>
</dbReference>
<evidence type="ECO:0000313" key="9">
    <source>
        <dbReference type="Proteomes" id="UP000187406"/>
    </source>
</evidence>
<comment type="caution">
    <text evidence="8">The sequence shown here is derived from an EMBL/GenBank/DDBJ whole genome shotgun (WGS) entry which is preliminary data.</text>
</comment>
<keyword evidence="8" id="KW-0238">DNA-binding</keyword>
<dbReference type="GO" id="GO:0005634">
    <property type="term" value="C:nucleus"/>
    <property type="evidence" value="ECO:0007669"/>
    <property type="project" value="UniProtKB-SubCell"/>
</dbReference>
<dbReference type="Pfam" id="PF00249">
    <property type="entry name" value="Myb_DNA-binding"/>
    <property type="match status" value="1"/>
</dbReference>
<dbReference type="Proteomes" id="UP000187406">
    <property type="component" value="Unassembled WGS sequence"/>
</dbReference>
<evidence type="ECO:0000313" key="8">
    <source>
        <dbReference type="EMBL" id="GAV77629.1"/>
    </source>
</evidence>
<evidence type="ECO:0000256" key="1">
    <source>
        <dbReference type="ARBA" id="ARBA00004123"/>
    </source>
</evidence>
<evidence type="ECO:0000259" key="7">
    <source>
        <dbReference type="PROSITE" id="PS50110"/>
    </source>
</evidence>
<dbReference type="InterPro" id="IPR009057">
    <property type="entry name" value="Homeodomain-like_sf"/>
</dbReference>
<dbReference type="CDD" id="cd17584">
    <property type="entry name" value="REC_typeB_ARR-like"/>
    <property type="match status" value="1"/>
</dbReference>
<keyword evidence="9" id="KW-1185">Reference proteome</keyword>
<dbReference type="Gene3D" id="3.40.50.2300">
    <property type="match status" value="1"/>
</dbReference>
<dbReference type="FunFam" id="1.10.10.60:FF:000007">
    <property type="entry name" value="Two-component response regulator"/>
    <property type="match status" value="1"/>
</dbReference>
<name>A0A1Q3CBM8_CEPFO</name>
<dbReference type="PANTHER" id="PTHR43874">
    <property type="entry name" value="TWO-COMPONENT RESPONSE REGULATOR"/>
    <property type="match status" value="1"/>
</dbReference>
<comment type="subcellular location">
    <subcellularLocation>
        <location evidence="1">Nucleus</location>
    </subcellularLocation>
</comment>
<evidence type="ECO:0000256" key="2">
    <source>
        <dbReference type="ARBA" id="ARBA00023012"/>
    </source>
</evidence>
<proteinExistence type="predicted"/>
<dbReference type="NCBIfam" id="TIGR01557">
    <property type="entry name" value="myb_SHAQKYF"/>
    <property type="match status" value="1"/>
</dbReference>
<protein>
    <submittedName>
        <fullName evidence="8">Response_reg domain-containing protein/Myb_DNA-binding domain-containing protein</fullName>
    </submittedName>
</protein>
<dbReference type="FunCoup" id="A0A1Q3CBM8">
    <property type="interactions" value="133"/>
</dbReference>
<dbReference type="EMBL" id="BDDD01001653">
    <property type="protein sequence ID" value="GAV77629.1"/>
    <property type="molecule type" value="Genomic_DNA"/>
</dbReference>
<keyword evidence="6" id="KW-0597">Phosphoprotein</keyword>
<keyword evidence="3" id="KW-0805">Transcription regulation</keyword>
<evidence type="ECO:0000256" key="5">
    <source>
        <dbReference type="ARBA" id="ARBA00023242"/>
    </source>
</evidence>
<dbReference type="Pfam" id="PF00072">
    <property type="entry name" value="Response_reg"/>
    <property type="match status" value="1"/>
</dbReference>
<dbReference type="SMART" id="SM00448">
    <property type="entry name" value="REC"/>
    <property type="match status" value="1"/>
</dbReference>
<dbReference type="GO" id="GO:0000160">
    <property type="term" value="P:phosphorelay signal transduction system"/>
    <property type="evidence" value="ECO:0007669"/>
    <property type="project" value="UniProtKB-KW"/>
</dbReference>
<dbReference type="GO" id="GO:0003677">
    <property type="term" value="F:DNA binding"/>
    <property type="evidence" value="ECO:0007669"/>
    <property type="project" value="UniProtKB-KW"/>
</dbReference>
<gene>
    <name evidence="8" type="ORF">CFOL_v3_21100</name>
</gene>
<dbReference type="InterPro" id="IPR045279">
    <property type="entry name" value="ARR-like"/>
</dbReference>
<evidence type="ECO:0000256" key="4">
    <source>
        <dbReference type="ARBA" id="ARBA00023163"/>
    </source>
</evidence>
<feature type="non-terminal residue" evidence="8">
    <location>
        <position position="270"/>
    </location>
</feature>
<dbReference type="InterPro" id="IPR011006">
    <property type="entry name" value="CheY-like_superfamily"/>
</dbReference>
<evidence type="ECO:0000256" key="6">
    <source>
        <dbReference type="PROSITE-ProRule" id="PRU00169"/>
    </source>
</evidence>
<dbReference type="GO" id="GO:0009736">
    <property type="term" value="P:cytokinin-activated signaling pathway"/>
    <property type="evidence" value="ECO:0007669"/>
    <property type="project" value="InterPro"/>
</dbReference>
<organism evidence="8 9">
    <name type="scientific">Cephalotus follicularis</name>
    <name type="common">Albany pitcher plant</name>
    <dbReference type="NCBI Taxonomy" id="3775"/>
    <lineage>
        <taxon>Eukaryota</taxon>
        <taxon>Viridiplantae</taxon>
        <taxon>Streptophyta</taxon>
        <taxon>Embryophyta</taxon>
        <taxon>Tracheophyta</taxon>
        <taxon>Spermatophyta</taxon>
        <taxon>Magnoliopsida</taxon>
        <taxon>eudicotyledons</taxon>
        <taxon>Gunneridae</taxon>
        <taxon>Pentapetalae</taxon>
        <taxon>rosids</taxon>
        <taxon>fabids</taxon>
        <taxon>Oxalidales</taxon>
        <taxon>Cephalotaceae</taxon>
        <taxon>Cephalotus</taxon>
    </lineage>
</organism>
<dbReference type="InterPro" id="IPR001005">
    <property type="entry name" value="SANT/Myb"/>
</dbReference>
<accession>A0A1Q3CBM8</accession>
<sequence length="270" mass="31011">GFRVLVVDDDITCIKILTKMLADCQYEVTVSRRAQEALSMLREDKNRFDIVLTDLHMPDMDGLKLLEIVGLEMGLPVVMMSSDDREAVIIRGIIHGACDYLVKPVRKEAIKYLWQHVIRKKSNDLKEIGELGSVDDFVVKLIKQSHNYAENVTERNKESTKCSKRRKDDDGCGGEASVEAYREKKQRFHWTMELNDKFVTAVTQLGHDKAVPKKILELMQEMNVGGITRENIASHLQKYRLYIQKHNDSPQEAEQNTIEKSVYEQASLLE</sequence>
<dbReference type="SUPFAM" id="SSF52172">
    <property type="entry name" value="CheY-like"/>
    <property type="match status" value="1"/>
</dbReference>
<dbReference type="Gene3D" id="1.10.10.60">
    <property type="entry name" value="Homeodomain-like"/>
    <property type="match status" value="1"/>
</dbReference>
<dbReference type="InterPro" id="IPR001789">
    <property type="entry name" value="Sig_transdc_resp-reg_receiver"/>
</dbReference>
<feature type="domain" description="Response regulatory" evidence="7">
    <location>
        <begin position="3"/>
        <end position="118"/>
    </location>
</feature>
<evidence type="ECO:0000256" key="3">
    <source>
        <dbReference type="ARBA" id="ARBA00023015"/>
    </source>
</evidence>
<dbReference type="SUPFAM" id="SSF46689">
    <property type="entry name" value="Homeodomain-like"/>
    <property type="match status" value="1"/>
</dbReference>
<dbReference type="AlphaFoldDB" id="A0A1Q3CBM8"/>
<keyword evidence="5" id="KW-0539">Nucleus</keyword>